<dbReference type="Pfam" id="PF07992">
    <property type="entry name" value="Pyr_redox_2"/>
    <property type="match status" value="1"/>
</dbReference>
<evidence type="ECO:0000259" key="1">
    <source>
        <dbReference type="Pfam" id="PF07992"/>
    </source>
</evidence>
<dbReference type="InterPro" id="IPR050407">
    <property type="entry name" value="Geranylgeranyl_reductase"/>
</dbReference>
<protein>
    <submittedName>
        <fullName evidence="2">FAD-dependent oxidoreductase</fullName>
    </submittedName>
</protein>
<sequence>MTSAESVNDVVIVGGGPAGAAAACRFAEAGCRQVLLVERTSEAHHKVCGEFLSIEAQRYLTRLGIDLDLLGASEISSVRVVRGHSIAEADLPFRARGLSRKILDEALLAQAAAAGATLSRGMTIRSIDFRDRSCCLSGDSSQLRARTVFLATGKHDLRGAKRPIEGFRDDLIGFKMHATLLERQQDALQGTVEILLFPGGYAGLQMIEGGLANLCLLISRQSFDAAGRSWSGLREYLFEHCPHLAMRLEGAVMAFSKPLAISHLPYGFVYAPCSEPEGLFRLGDQFAVIPSFTGDGMAIALHTGLAAATSYLQYGRRSDVFHRQLRVDIHRQFRIASLIHGASGRPMAQSCFVRLFQAWPAAMQHVAGRTRLSDAVIQRVLRQS</sequence>
<dbReference type="SUPFAM" id="SSF51905">
    <property type="entry name" value="FAD/NAD(P)-binding domain"/>
    <property type="match status" value="1"/>
</dbReference>
<name>A0ABS7VPR6_9HYPH</name>
<comment type="caution">
    <text evidence="2">The sequence shown here is derived from an EMBL/GenBank/DDBJ whole genome shotgun (WGS) entry which is preliminary data.</text>
</comment>
<dbReference type="Gene3D" id="3.50.50.60">
    <property type="entry name" value="FAD/NAD(P)-binding domain"/>
    <property type="match status" value="1"/>
</dbReference>
<proteinExistence type="predicted"/>
<evidence type="ECO:0000313" key="2">
    <source>
        <dbReference type="EMBL" id="MBZ6076962.1"/>
    </source>
</evidence>
<dbReference type="RefSeq" id="WP_224313276.1">
    <property type="nucleotide sequence ID" value="NZ_JAIRBM010000007.1"/>
</dbReference>
<evidence type="ECO:0000313" key="3">
    <source>
        <dbReference type="Proteomes" id="UP000704176"/>
    </source>
</evidence>
<keyword evidence="3" id="KW-1185">Reference proteome</keyword>
<dbReference type="InterPro" id="IPR023753">
    <property type="entry name" value="FAD/NAD-binding_dom"/>
</dbReference>
<dbReference type="PRINTS" id="PR00411">
    <property type="entry name" value="PNDRDTASEI"/>
</dbReference>
<accession>A0ABS7VPR6</accession>
<dbReference type="PANTHER" id="PTHR42685:SF22">
    <property type="entry name" value="CONDITIONED MEDIUM FACTOR RECEPTOR 1"/>
    <property type="match status" value="1"/>
</dbReference>
<organism evidence="2 3">
    <name type="scientific">Microvirga puerhi</name>
    <dbReference type="NCBI Taxonomy" id="2876078"/>
    <lineage>
        <taxon>Bacteria</taxon>
        <taxon>Pseudomonadati</taxon>
        <taxon>Pseudomonadota</taxon>
        <taxon>Alphaproteobacteria</taxon>
        <taxon>Hyphomicrobiales</taxon>
        <taxon>Methylobacteriaceae</taxon>
        <taxon>Microvirga</taxon>
    </lineage>
</organism>
<dbReference type="Proteomes" id="UP000704176">
    <property type="component" value="Unassembled WGS sequence"/>
</dbReference>
<dbReference type="PANTHER" id="PTHR42685">
    <property type="entry name" value="GERANYLGERANYL DIPHOSPHATE REDUCTASE"/>
    <property type="match status" value="1"/>
</dbReference>
<gene>
    <name evidence="2" type="ORF">K9B37_11805</name>
</gene>
<dbReference type="InterPro" id="IPR036188">
    <property type="entry name" value="FAD/NAD-bd_sf"/>
</dbReference>
<dbReference type="EMBL" id="JAIRBM010000007">
    <property type="protein sequence ID" value="MBZ6076962.1"/>
    <property type="molecule type" value="Genomic_DNA"/>
</dbReference>
<feature type="domain" description="FAD/NAD(P)-binding" evidence="1">
    <location>
        <begin position="9"/>
        <end position="172"/>
    </location>
</feature>
<reference evidence="2 3" key="1">
    <citation type="submission" date="2021-09" db="EMBL/GenBank/DDBJ databases">
        <title>The complete genome sequence of a new microorganism.</title>
        <authorList>
            <person name="Zi Z."/>
        </authorList>
    </citation>
    <scope>NUCLEOTIDE SEQUENCE [LARGE SCALE GENOMIC DNA]</scope>
    <source>
        <strain evidence="2 3">WGZ8</strain>
    </source>
</reference>